<gene>
    <name evidence="18" type="primary">MARK2</name>
    <name evidence="18" type="ORF">CHARACLAT_001594</name>
</gene>
<evidence type="ECO:0000256" key="2">
    <source>
        <dbReference type="ARBA" id="ARBA00004496"/>
    </source>
</evidence>
<dbReference type="InterPro" id="IPR028375">
    <property type="entry name" value="KA1/Ssp2_C"/>
</dbReference>
<dbReference type="Pfam" id="PF00069">
    <property type="entry name" value="Pkinase"/>
    <property type="match status" value="1"/>
</dbReference>
<dbReference type="Gene3D" id="3.30.310.80">
    <property type="entry name" value="Kinase associated domain 1, KA1"/>
    <property type="match status" value="1"/>
</dbReference>
<dbReference type="InterPro" id="IPR011009">
    <property type="entry name" value="Kinase-like_dom_sf"/>
</dbReference>
<evidence type="ECO:0000256" key="5">
    <source>
        <dbReference type="ARBA" id="ARBA00022490"/>
    </source>
</evidence>
<keyword evidence="7" id="KW-0808">Transferase</keyword>
<evidence type="ECO:0000256" key="14">
    <source>
        <dbReference type="SAM" id="MobiDB-lite"/>
    </source>
</evidence>
<dbReference type="PROSITE" id="PS50011">
    <property type="entry name" value="PROTEIN_KINASE_DOM"/>
    <property type="match status" value="1"/>
</dbReference>
<evidence type="ECO:0000256" key="12">
    <source>
        <dbReference type="ARBA" id="ARBA00048679"/>
    </source>
</evidence>
<feature type="compositionally biased region" description="Polar residues" evidence="14">
    <location>
        <begin position="454"/>
        <end position="485"/>
    </location>
</feature>
<dbReference type="EMBL" id="JAHUTJ010057441">
    <property type="protein sequence ID" value="MED6286034.1"/>
    <property type="molecule type" value="Genomic_DNA"/>
</dbReference>
<dbReference type="PROSITE" id="PS50030">
    <property type="entry name" value="UBA"/>
    <property type="match status" value="1"/>
</dbReference>
<evidence type="ECO:0000313" key="18">
    <source>
        <dbReference type="EMBL" id="MED6286034.1"/>
    </source>
</evidence>
<dbReference type="SUPFAM" id="SSF103243">
    <property type="entry name" value="KA1-like"/>
    <property type="match status" value="1"/>
</dbReference>
<keyword evidence="8 13" id="KW-0547">Nucleotide-binding</keyword>
<dbReference type="SUPFAM" id="SSF56112">
    <property type="entry name" value="Protein kinase-like (PK-like)"/>
    <property type="match status" value="1"/>
</dbReference>
<evidence type="ECO:0000256" key="1">
    <source>
        <dbReference type="ARBA" id="ARBA00004279"/>
    </source>
</evidence>
<evidence type="ECO:0000259" key="16">
    <source>
        <dbReference type="PROSITE" id="PS50030"/>
    </source>
</evidence>
<comment type="catalytic activity">
    <reaction evidence="11">
        <text>L-threonyl-[protein] + ATP = O-phospho-L-threonyl-[protein] + ADP + H(+)</text>
        <dbReference type="Rhea" id="RHEA:46608"/>
        <dbReference type="Rhea" id="RHEA-COMP:11060"/>
        <dbReference type="Rhea" id="RHEA-COMP:11605"/>
        <dbReference type="ChEBI" id="CHEBI:15378"/>
        <dbReference type="ChEBI" id="CHEBI:30013"/>
        <dbReference type="ChEBI" id="CHEBI:30616"/>
        <dbReference type="ChEBI" id="CHEBI:61977"/>
        <dbReference type="ChEBI" id="CHEBI:456216"/>
        <dbReference type="EC" id="2.7.11.1"/>
    </reaction>
</comment>
<protein>
    <recommendedName>
        <fullName evidence="4">non-specific serine/threonine protein kinase</fullName>
        <ecNumber evidence="4">2.7.11.1</ecNumber>
    </recommendedName>
</protein>
<evidence type="ECO:0000313" key="19">
    <source>
        <dbReference type="Proteomes" id="UP001352852"/>
    </source>
</evidence>
<feature type="binding site" evidence="13">
    <location>
        <position position="78"/>
    </location>
    <ligand>
        <name>ATP</name>
        <dbReference type="ChEBI" id="CHEBI:30616"/>
    </ligand>
</feature>
<dbReference type="InterPro" id="IPR008271">
    <property type="entry name" value="Ser/Thr_kinase_AS"/>
</dbReference>
<reference evidence="18 19" key="1">
    <citation type="submission" date="2021-06" db="EMBL/GenBank/DDBJ databases">
        <authorList>
            <person name="Palmer J.M."/>
        </authorList>
    </citation>
    <scope>NUCLEOTIDE SEQUENCE [LARGE SCALE GENOMIC DNA]</scope>
    <source>
        <strain evidence="18 19">CL_MEX2019</strain>
        <tissue evidence="18">Muscle</tissue>
    </source>
</reference>
<feature type="compositionally biased region" description="Low complexity" evidence="14">
    <location>
        <begin position="529"/>
        <end position="540"/>
    </location>
</feature>
<evidence type="ECO:0000256" key="10">
    <source>
        <dbReference type="ARBA" id="ARBA00022840"/>
    </source>
</evidence>
<dbReference type="Proteomes" id="UP001352852">
    <property type="component" value="Unassembled WGS sequence"/>
</dbReference>
<dbReference type="InterPro" id="IPR000719">
    <property type="entry name" value="Prot_kinase_dom"/>
</dbReference>
<dbReference type="InterPro" id="IPR017441">
    <property type="entry name" value="Protein_kinase_ATP_BS"/>
</dbReference>
<proteinExistence type="inferred from homology"/>
<sequence length="731" mass="80921">MSTRPSQGQVIEISTGQEQKSSSGRYSMSRCPNSGSTATSDDQPHVGNYRLLKTIGKGNFAKVKLARHVLTGKEVAVKIIDKTQLNSSSLQKLFREVRIMKMLNHPNIVKLFEVIETEKTLYLVMEYASGGEVFDYLVAHGRMKEKEARAKFRQIVSAVQYCHQKCIVHRDLKAENLLLDADMNIKIADFGFSNEFTLGNKLDTFCGSPPYAAPELFQGKKYDGPEVDVWSLGVILYTLVSGSLPFDGQNLKELRERVLRGKYRIPFYMSTDCENLLKRFLILNPSKRGSLEQIMRDRWMNVGCEEDELKPYIEPQPDYKDPKRTDKMLRMGYSKEEIQDSLVNQKYNEVMATYLLLDYRNSELDELPLKPRPGSDLSNTNAPSPPHKVQRSVSSNQKPQNRRTTDQGSSYSKRGGQSDNRSTAEDSGRKSSSGSSTTKVAASPLVSLDRKKSVTPSTNSILSTGTSRSRNSPLTERATFGQSIHNGKDSAAPPRAPGASPSAHNISSATVSDRTNFPRGGVIRSTFHAGQQRGARDQQGSAYPGGPASPSLSHGNSQARRTHGATGIFSKFTSKFVRKSVLSSTVDKSEKTSGGVLSSSSNNEENNSSPGSGNTGGTGTPPANASQKDAAKPRSLRFTWSMKTTSSMEPTEMMREIRKVLDSNSCEYELRERYMLLCMSGKPAHDDFVQWEMEVCKLPRLSLNGVRFKRISGTSIAFKNIASKIANELKL</sequence>
<evidence type="ECO:0000256" key="8">
    <source>
        <dbReference type="ARBA" id="ARBA00022741"/>
    </source>
</evidence>
<comment type="caution">
    <text evidence="18">The sequence shown here is derived from an EMBL/GenBank/DDBJ whole genome shotgun (WGS) entry which is preliminary data.</text>
</comment>
<evidence type="ECO:0000256" key="13">
    <source>
        <dbReference type="PROSITE-ProRule" id="PRU10141"/>
    </source>
</evidence>
<evidence type="ECO:0000256" key="7">
    <source>
        <dbReference type="ARBA" id="ARBA00022679"/>
    </source>
</evidence>
<comment type="similarity">
    <text evidence="3">Belongs to the protein kinase superfamily. CAMK Ser/Thr protein kinase family. SNF1 subfamily.</text>
</comment>
<dbReference type="Pfam" id="PF00627">
    <property type="entry name" value="UBA"/>
    <property type="match status" value="1"/>
</dbReference>
<feature type="compositionally biased region" description="Low complexity" evidence="14">
    <location>
        <begin position="430"/>
        <end position="443"/>
    </location>
</feature>
<evidence type="ECO:0000259" key="15">
    <source>
        <dbReference type="PROSITE" id="PS50011"/>
    </source>
</evidence>
<feature type="compositionally biased region" description="Polar residues" evidence="14">
    <location>
        <begin position="504"/>
        <end position="515"/>
    </location>
</feature>
<accession>A0ABU7EHB0</accession>
<evidence type="ECO:0000259" key="17">
    <source>
        <dbReference type="PROSITE" id="PS50032"/>
    </source>
</evidence>
<keyword evidence="6" id="KW-0723">Serine/threonine-protein kinase</keyword>
<dbReference type="Gene3D" id="3.30.200.20">
    <property type="entry name" value="Phosphorylase Kinase, domain 1"/>
    <property type="match status" value="1"/>
</dbReference>
<feature type="compositionally biased region" description="Low complexity" evidence="14">
    <location>
        <begin position="598"/>
        <end position="612"/>
    </location>
</feature>
<feature type="compositionally biased region" description="Polar residues" evidence="14">
    <location>
        <begin position="550"/>
        <end position="559"/>
    </location>
</feature>
<organism evidence="18 19">
    <name type="scientific">Characodon lateralis</name>
    <dbReference type="NCBI Taxonomy" id="208331"/>
    <lineage>
        <taxon>Eukaryota</taxon>
        <taxon>Metazoa</taxon>
        <taxon>Chordata</taxon>
        <taxon>Craniata</taxon>
        <taxon>Vertebrata</taxon>
        <taxon>Euteleostomi</taxon>
        <taxon>Actinopterygii</taxon>
        <taxon>Neopterygii</taxon>
        <taxon>Teleostei</taxon>
        <taxon>Neoteleostei</taxon>
        <taxon>Acanthomorphata</taxon>
        <taxon>Ovalentaria</taxon>
        <taxon>Atherinomorphae</taxon>
        <taxon>Cyprinodontiformes</taxon>
        <taxon>Goodeidae</taxon>
        <taxon>Characodon</taxon>
    </lineage>
</organism>
<dbReference type="PANTHER" id="PTHR24346">
    <property type="entry name" value="MAP/MICROTUBULE AFFINITY-REGULATING KINASE"/>
    <property type="match status" value="1"/>
</dbReference>
<feature type="compositionally biased region" description="Polar residues" evidence="14">
    <location>
        <begin position="1"/>
        <end position="41"/>
    </location>
</feature>
<feature type="compositionally biased region" description="Polar residues" evidence="14">
    <location>
        <begin position="406"/>
        <end position="421"/>
    </location>
</feature>
<comment type="subcellular location">
    <subcellularLocation>
        <location evidence="1">Cell projection</location>
        <location evidence="1">Dendrite</location>
    </subcellularLocation>
    <subcellularLocation>
        <location evidence="2">Cytoplasm</location>
    </subcellularLocation>
</comment>
<dbReference type="CDD" id="cd14072">
    <property type="entry name" value="STKc_MARK"/>
    <property type="match status" value="1"/>
</dbReference>
<dbReference type="Pfam" id="PF02149">
    <property type="entry name" value="KA1"/>
    <property type="match status" value="1"/>
</dbReference>
<feature type="region of interest" description="Disordered" evidence="14">
    <location>
        <begin position="367"/>
        <end position="563"/>
    </location>
</feature>
<comment type="catalytic activity">
    <reaction evidence="12">
        <text>L-seryl-[protein] + ATP = O-phospho-L-seryl-[protein] + ADP + H(+)</text>
        <dbReference type="Rhea" id="RHEA:17989"/>
        <dbReference type="Rhea" id="RHEA-COMP:9863"/>
        <dbReference type="Rhea" id="RHEA-COMP:11604"/>
        <dbReference type="ChEBI" id="CHEBI:15378"/>
        <dbReference type="ChEBI" id="CHEBI:29999"/>
        <dbReference type="ChEBI" id="CHEBI:30616"/>
        <dbReference type="ChEBI" id="CHEBI:83421"/>
        <dbReference type="ChEBI" id="CHEBI:456216"/>
        <dbReference type="EC" id="2.7.11.1"/>
    </reaction>
</comment>
<dbReference type="Gene3D" id="1.10.8.10">
    <property type="entry name" value="DNA helicase RuvA subunit, C-terminal domain"/>
    <property type="match status" value="1"/>
</dbReference>
<evidence type="ECO:0000256" key="4">
    <source>
        <dbReference type="ARBA" id="ARBA00012513"/>
    </source>
</evidence>
<feature type="domain" description="Protein kinase" evidence="15">
    <location>
        <begin position="49"/>
        <end position="300"/>
    </location>
</feature>
<keyword evidence="19" id="KW-1185">Reference proteome</keyword>
<dbReference type="Gene3D" id="1.10.510.10">
    <property type="entry name" value="Transferase(Phosphotransferase) domain 1"/>
    <property type="match status" value="1"/>
</dbReference>
<dbReference type="CDD" id="cd14406">
    <property type="entry name" value="UBA_MARK2"/>
    <property type="match status" value="1"/>
</dbReference>
<evidence type="ECO:0000256" key="11">
    <source>
        <dbReference type="ARBA" id="ARBA00047899"/>
    </source>
</evidence>
<dbReference type="PROSITE" id="PS50032">
    <property type="entry name" value="KA1"/>
    <property type="match status" value="1"/>
</dbReference>
<dbReference type="EC" id="2.7.11.1" evidence="4"/>
<dbReference type="PROSITE" id="PS00108">
    <property type="entry name" value="PROTEIN_KINASE_ST"/>
    <property type="match status" value="1"/>
</dbReference>
<dbReference type="SMART" id="SM00165">
    <property type="entry name" value="UBA"/>
    <property type="match status" value="1"/>
</dbReference>
<dbReference type="InterPro" id="IPR049508">
    <property type="entry name" value="MARK1-4_cat"/>
</dbReference>
<evidence type="ECO:0000256" key="6">
    <source>
        <dbReference type="ARBA" id="ARBA00022527"/>
    </source>
</evidence>
<dbReference type="InterPro" id="IPR001772">
    <property type="entry name" value="KA1_dom"/>
</dbReference>
<dbReference type="SMART" id="SM00220">
    <property type="entry name" value="S_TKc"/>
    <property type="match status" value="1"/>
</dbReference>
<dbReference type="PROSITE" id="PS00107">
    <property type="entry name" value="PROTEIN_KINASE_ATP"/>
    <property type="match status" value="1"/>
</dbReference>
<dbReference type="PANTHER" id="PTHR24346:SF56">
    <property type="entry name" value="SERINE_THREONINE-PROTEIN KINASE MARK2"/>
    <property type="match status" value="1"/>
</dbReference>
<evidence type="ECO:0000256" key="3">
    <source>
        <dbReference type="ARBA" id="ARBA00006234"/>
    </source>
</evidence>
<keyword evidence="5" id="KW-0963">Cytoplasm</keyword>
<feature type="region of interest" description="Disordered" evidence="14">
    <location>
        <begin position="581"/>
        <end position="637"/>
    </location>
</feature>
<name>A0ABU7EHB0_9TELE</name>
<evidence type="ECO:0000256" key="9">
    <source>
        <dbReference type="ARBA" id="ARBA00022777"/>
    </source>
</evidence>
<feature type="region of interest" description="Disordered" evidence="14">
    <location>
        <begin position="1"/>
        <end position="45"/>
    </location>
</feature>
<dbReference type="GO" id="GO:0016301">
    <property type="term" value="F:kinase activity"/>
    <property type="evidence" value="ECO:0007669"/>
    <property type="project" value="UniProtKB-KW"/>
</dbReference>
<keyword evidence="10 13" id="KW-0067">ATP-binding</keyword>
<feature type="domain" description="UBA" evidence="16">
    <location>
        <begin position="319"/>
        <end position="358"/>
    </location>
</feature>
<keyword evidence="9 18" id="KW-0418">Kinase</keyword>
<feature type="compositionally biased region" description="Low complexity" evidence="14">
    <location>
        <begin position="490"/>
        <end position="503"/>
    </location>
</feature>
<dbReference type="InterPro" id="IPR015940">
    <property type="entry name" value="UBA"/>
</dbReference>
<feature type="domain" description="KA1" evidence="17">
    <location>
        <begin position="682"/>
        <end position="731"/>
    </location>
</feature>